<dbReference type="HAMAP" id="MF_00327">
    <property type="entry name" value="Ribosomal_eL43"/>
    <property type="match status" value="1"/>
</dbReference>
<keyword evidence="4" id="KW-0687">Ribonucleoprotein</keyword>
<reference evidence="5" key="1">
    <citation type="submission" date="2014-12" db="EMBL/GenBank/DDBJ databases">
        <title>Insight into the proteome of Arion vulgaris.</title>
        <authorList>
            <person name="Aradska J."/>
            <person name="Bulat T."/>
            <person name="Smidak R."/>
            <person name="Sarate P."/>
            <person name="Gangsoo J."/>
            <person name="Sialana F."/>
            <person name="Bilban M."/>
            <person name="Lubec G."/>
        </authorList>
    </citation>
    <scope>NUCLEOTIDE SEQUENCE</scope>
    <source>
        <tissue evidence="5">Skin</tissue>
    </source>
</reference>
<gene>
    <name evidence="5" type="primary">ORF17827</name>
</gene>
<evidence type="ECO:0000256" key="2">
    <source>
        <dbReference type="ARBA" id="ARBA00022833"/>
    </source>
</evidence>
<dbReference type="EMBL" id="HACG01005861">
    <property type="protein sequence ID" value="CEK52726.1"/>
    <property type="molecule type" value="Transcribed_RNA"/>
</dbReference>
<sequence>MAKRTKKVGIVGKYGTRYGASLRKTVKKMEVTQHSTYTCPFCGKEAMKRKAVGIWKCNRCSKTVAGGAWVYSTTAAAQVRSAIRRLREMKEI</sequence>
<keyword evidence="3" id="KW-0689">Ribosomal protein</keyword>
<proteinExistence type="inferred from homology"/>
<dbReference type="GO" id="GO:0003735">
    <property type="term" value="F:structural constituent of ribosome"/>
    <property type="evidence" value="ECO:0007669"/>
    <property type="project" value="InterPro"/>
</dbReference>
<evidence type="ECO:0000256" key="3">
    <source>
        <dbReference type="ARBA" id="ARBA00022980"/>
    </source>
</evidence>
<evidence type="ECO:0008006" key="6">
    <source>
        <dbReference type="Google" id="ProtNLM"/>
    </source>
</evidence>
<dbReference type="SUPFAM" id="SSF57829">
    <property type="entry name" value="Zn-binding ribosomal proteins"/>
    <property type="match status" value="1"/>
</dbReference>
<dbReference type="PANTHER" id="PTHR48129:SF1">
    <property type="entry name" value="LARGE RIBOSOMAL SUBUNIT PROTEIN EL43"/>
    <property type="match status" value="1"/>
</dbReference>
<keyword evidence="2" id="KW-0862">Zinc</keyword>
<organism evidence="5">
    <name type="scientific">Arion vulgaris</name>
    <dbReference type="NCBI Taxonomy" id="1028688"/>
    <lineage>
        <taxon>Eukaryota</taxon>
        <taxon>Metazoa</taxon>
        <taxon>Spiralia</taxon>
        <taxon>Lophotrochozoa</taxon>
        <taxon>Mollusca</taxon>
        <taxon>Gastropoda</taxon>
        <taxon>Heterobranchia</taxon>
        <taxon>Euthyneura</taxon>
        <taxon>Panpulmonata</taxon>
        <taxon>Eupulmonata</taxon>
        <taxon>Stylommatophora</taxon>
        <taxon>Helicina</taxon>
        <taxon>Arionoidea</taxon>
        <taxon>Arionidae</taxon>
        <taxon>Arion</taxon>
    </lineage>
</organism>
<dbReference type="NCBIfam" id="TIGR00280">
    <property type="entry name" value="eL43_euk_arch"/>
    <property type="match status" value="1"/>
</dbReference>
<dbReference type="Gene3D" id="2.20.25.30">
    <property type="match status" value="1"/>
</dbReference>
<dbReference type="Pfam" id="PF01780">
    <property type="entry name" value="Ribosomal_L37ae"/>
    <property type="match status" value="1"/>
</dbReference>
<dbReference type="InterPro" id="IPR011331">
    <property type="entry name" value="Ribosomal_eL37/eL43"/>
</dbReference>
<evidence type="ECO:0000313" key="5">
    <source>
        <dbReference type="EMBL" id="CEK52726.1"/>
    </source>
</evidence>
<dbReference type="AlphaFoldDB" id="A0A0B6YA76"/>
<comment type="similarity">
    <text evidence="1">Belongs to the eukaryotic ribosomal protein eL43 family.</text>
</comment>
<dbReference type="NCBIfam" id="NF003058">
    <property type="entry name" value="PRK03976.1"/>
    <property type="match status" value="1"/>
</dbReference>
<dbReference type="GO" id="GO:0006412">
    <property type="term" value="P:translation"/>
    <property type="evidence" value="ECO:0007669"/>
    <property type="project" value="InterPro"/>
</dbReference>
<protein>
    <recommendedName>
        <fullName evidence="6">60S ribosomal protein L37a</fullName>
    </recommendedName>
</protein>
<dbReference type="InterPro" id="IPR011332">
    <property type="entry name" value="Ribosomal_zn-bd"/>
</dbReference>
<dbReference type="PANTHER" id="PTHR48129">
    <property type="entry name" value="60S RIBOSOMAL PROTEIN L37A"/>
    <property type="match status" value="1"/>
</dbReference>
<accession>A0A0B6YA76</accession>
<evidence type="ECO:0000256" key="1">
    <source>
        <dbReference type="ARBA" id="ARBA00008672"/>
    </source>
</evidence>
<name>A0A0B6YA76_9EUPU</name>
<dbReference type="GO" id="GO:0022625">
    <property type="term" value="C:cytosolic large ribosomal subunit"/>
    <property type="evidence" value="ECO:0007669"/>
    <property type="project" value="UniProtKB-ARBA"/>
</dbReference>
<evidence type="ECO:0000256" key="4">
    <source>
        <dbReference type="ARBA" id="ARBA00023274"/>
    </source>
</evidence>
<dbReference type="FunFam" id="2.20.25.30:FF:000002">
    <property type="entry name" value="60S ribosomal protein L37a"/>
    <property type="match status" value="1"/>
</dbReference>
<dbReference type="InterPro" id="IPR002674">
    <property type="entry name" value="Ribosomal_eL43"/>
</dbReference>
<dbReference type="InterPro" id="IPR050522">
    <property type="entry name" value="Ribosomal_protein_eL43"/>
</dbReference>